<dbReference type="AlphaFoldDB" id="A0A1Y2D280"/>
<dbReference type="OrthoDB" id="61116at2759"/>
<keyword evidence="4" id="KW-1185">Reference proteome</keyword>
<dbReference type="InterPro" id="IPR007757">
    <property type="entry name" value="MT-A70-like"/>
</dbReference>
<dbReference type="PANTHER" id="PTHR12829">
    <property type="entry name" value="N6-ADENOSINE-METHYLTRANSFERASE"/>
    <property type="match status" value="1"/>
</dbReference>
<comment type="caution">
    <text evidence="3">The sequence shown here is derived from an EMBL/GenBank/DDBJ whole genome shotgun (WGS) entry which is preliminary data.</text>
</comment>
<dbReference type="PROSITE" id="PS51143">
    <property type="entry name" value="MT_A70"/>
    <property type="match status" value="1"/>
</dbReference>
<comment type="similarity">
    <text evidence="1">Belongs to the MT-A70-like family.</text>
</comment>
<sequence length="728" mass="80017">MSLSAGSATSPTPPTILHTINLPTFDPTTHQLSLASHHLISSQLSYSPSFPNYKLLLAPPPAQPYQSNPVEPDFNSRRKRKRRRLSPTLATPADWALQRDKQEKKTTTDLESEEHHRSILLQLESAVEAVRAGWESAKEEGEGWMGDVEGRVEWAEKEEEEREELDLVGLGRQFAEEQEGKEGGKGSAEPLVLSSASAQQEEQPLPLSSLFNRIVHNASWSPFLLRTSLHANAEDEPESKTATILLPPSSSFLLSSFHTWSLPSSHISSFGAKHGGWDLLLLDPPWPNASAARAATYDTFDAYDLWQLSLSSLLGSSKPCLVAVWLTNKVKYRRLLIDKLFPAWGIKGPVAEWYWIKISSSSGEPVWALDSSHRRCYEGLLLAYYNPSSLPLPDPQLPSSKIFLSTSLGHSRKPVITDLLRAYLPPKPNVLELFARTTLAGLQQDEGGERGVWLSVGNEAVKFNVVDEGGEGEGATRGWLRRREEGAEGGAAGRSALLLLKMLSNTFSLGLIASLAAVALAAPLPLPGGNGVDLRFAEIEALKENEFKKTNFNVHDKTVHDKNFNQIEAKNKDLLEAVVFVKEDGDRFIFHKRQVSLDSDTDLNTLSSLDDDASFEDISLGTDTSLGLGTGANVAFAFDLNQSIDTSFSDADLFADVGSSFVKRGGGDGVDIKFAEIKAVNDDFFKKTNFNVHDKTVHNKNFEQVETKNKDALNVVAFAKEDGFGFFA</sequence>
<organism evidence="3 4">
    <name type="scientific">Leucosporidium creatinivorum</name>
    <dbReference type="NCBI Taxonomy" id="106004"/>
    <lineage>
        <taxon>Eukaryota</taxon>
        <taxon>Fungi</taxon>
        <taxon>Dikarya</taxon>
        <taxon>Basidiomycota</taxon>
        <taxon>Pucciniomycotina</taxon>
        <taxon>Microbotryomycetes</taxon>
        <taxon>Leucosporidiales</taxon>
        <taxon>Leucosporidium</taxon>
    </lineage>
</organism>
<evidence type="ECO:0000256" key="1">
    <source>
        <dbReference type="PROSITE-ProRule" id="PRU00489"/>
    </source>
</evidence>
<dbReference type="Pfam" id="PF05063">
    <property type="entry name" value="MT-A70"/>
    <property type="match status" value="1"/>
</dbReference>
<feature type="region of interest" description="Disordered" evidence="2">
    <location>
        <begin position="176"/>
        <end position="199"/>
    </location>
</feature>
<feature type="region of interest" description="Disordered" evidence="2">
    <location>
        <begin position="57"/>
        <end position="92"/>
    </location>
</feature>
<dbReference type="GO" id="GO:0008168">
    <property type="term" value="F:methyltransferase activity"/>
    <property type="evidence" value="ECO:0007669"/>
    <property type="project" value="TreeGrafter"/>
</dbReference>
<evidence type="ECO:0000313" key="3">
    <source>
        <dbReference type="EMBL" id="ORY53403.1"/>
    </source>
</evidence>
<dbReference type="STRING" id="106004.A0A1Y2D280"/>
<dbReference type="PANTHER" id="PTHR12829:SF4">
    <property type="entry name" value="N(6)-ADENINE-SPECIFIC METHYLTRANSFERASE METTL4"/>
    <property type="match status" value="1"/>
</dbReference>
<gene>
    <name evidence="3" type="ORF">BCR35DRAFT_356003</name>
</gene>
<dbReference type="EMBL" id="MCGR01000103">
    <property type="protein sequence ID" value="ORY53403.1"/>
    <property type="molecule type" value="Genomic_DNA"/>
</dbReference>
<accession>A0A1Y2D280</accession>
<name>A0A1Y2D280_9BASI</name>
<dbReference type="GO" id="GO:0005634">
    <property type="term" value="C:nucleus"/>
    <property type="evidence" value="ECO:0007669"/>
    <property type="project" value="TreeGrafter"/>
</dbReference>
<reference evidence="3 4" key="1">
    <citation type="submission" date="2016-07" db="EMBL/GenBank/DDBJ databases">
        <title>Pervasive Adenine N6-methylation of Active Genes in Fungi.</title>
        <authorList>
            <consortium name="DOE Joint Genome Institute"/>
            <person name="Mondo S.J."/>
            <person name="Dannebaum R.O."/>
            <person name="Kuo R.C."/>
            <person name="Labutti K."/>
            <person name="Haridas S."/>
            <person name="Kuo A."/>
            <person name="Salamov A."/>
            <person name="Ahrendt S.R."/>
            <person name="Lipzen A."/>
            <person name="Sullivan W."/>
            <person name="Andreopoulos W.B."/>
            <person name="Clum A."/>
            <person name="Lindquist E."/>
            <person name="Daum C."/>
            <person name="Ramamoorthy G.K."/>
            <person name="Gryganskyi A."/>
            <person name="Culley D."/>
            <person name="Magnuson J.K."/>
            <person name="James T.Y."/>
            <person name="O'Malley M.A."/>
            <person name="Stajich J.E."/>
            <person name="Spatafora J.W."/>
            <person name="Visel A."/>
            <person name="Grigoriev I.V."/>
        </authorList>
    </citation>
    <scope>NUCLEOTIDE SEQUENCE [LARGE SCALE GENOMIC DNA]</scope>
    <source>
        <strain evidence="3 4">62-1032</strain>
    </source>
</reference>
<protein>
    <submittedName>
        <fullName evidence="3">MT-A70-domain-containing protein</fullName>
    </submittedName>
</protein>
<dbReference type="Proteomes" id="UP000193467">
    <property type="component" value="Unassembled WGS sequence"/>
</dbReference>
<dbReference type="InParanoid" id="A0A1Y2D280"/>
<evidence type="ECO:0000256" key="2">
    <source>
        <dbReference type="SAM" id="MobiDB-lite"/>
    </source>
</evidence>
<evidence type="ECO:0000313" key="4">
    <source>
        <dbReference type="Proteomes" id="UP000193467"/>
    </source>
</evidence>
<proteinExistence type="inferred from homology"/>